<reference evidence="1" key="1">
    <citation type="journal article" date="2023" name="G3 (Bethesda)">
        <title>Whole genome assemblies of Zophobas morio and Tenebrio molitor.</title>
        <authorList>
            <person name="Kaur S."/>
            <person name="Stinson S.A."/>
            <person name="diCenzo G.C."/>
        </authorList>
    </citation>
    <scope>NUCLEOTIDE SEQUENCE</scope>
    <source>
        <strain evidence="1">QUZm001</strain>
    </source>
</reference>
<dbReference type="AlphaFoldDB" id="A0AA38I768"/>
<keyword evidence="2" id="KW-1185">Reference proteome</keyword>
<protein>
    <submittedName>
        <fullName evidence="1">Uncharacterized protein</fullName>
    </submittedName>
</protein>
<evidence type="ECO:0000313" key="1">
    <source>
        <dbReference type="EMBL" id="KAJ3650134.1"/>
    </source>
</evidence>
<comment type="caution">
    <text evidence="1">The sequence shown here is derived from an EMBL/GenBank/DDBJ whole genome shotgun (WGS) entry which is preliminary data.</text>
</comment>
<organism evidence="1 2">
    <name type="scientific">Zophobas morio</name>
    <dbReference type="NCBI Taxonomy" id="2755281"/>
    <lineage>
        <taxon>Eukaryota</taxon>
        <taxon>Metazoa</taxon>
        <taxon>Ecdysozoa</taxon>
        <taxon>Arthropoda</taxon>
        <taxon>Hexapoda</taxon>
        <taxon>Insecta</taxon>
        <taxon>Pterygota</taxon>
        <taxon>Neoptera</taxon>
        <taxon>Endopterygota</taxon>
        <taxon>Coleoptera</taxon>
        <taxon>Polyphaga</taxon>
        <taxon>Cucujiformia</taxon>
        <taxon>Tenebrionidae</taxon>
        <taxon>Zophobas</taxon>
    </lineage>
</organism>
<dbReference type="Proteomes" id="UP001168821">
    <property type="component" value="Unassembled WGS sequence"/>
</dbReference>
<gene>
    <name evidence="1" type="ORF">Zmor_021842</name>
</gene>
<sequence>MLRDRGFSKVPIATSASRLFFNECRPAAVTDDELPIIAVHTRTSSRKPIGVVPGRRMGLFSNIFPSLILIVLVRNVDGVTIVLMSSPENYARRCLTCCIMIDKPVGTVEGVDPNLSDVRHVRLNLFI</sequence>
<evidence type="ECO:0000313" key="2">
    <source>
        <dbReference type="Proteomes" id="UP001168821"/>
    </source>
</evidence>
<accession>A0AA38I768</accession>
<dbReference type="EMBL" id="JALNTZ010000006">
    <property type="protein sequence ID" value="KAJ3650134.1"/>
    <property type="molecule type" value="Genomic_DNA"/>
</dbReference>
<name>A0AA38I768_9CUCU</name>
<proteinExistence type="predicted"/>